<name>A0A0K1RW30_9CHRO</name>
<dbReference type="PANTHER" id="PTHR33933:SF1">
    <property type="entry name" value="PROTEIN ADENYLYLTRANSFERASE MNTA-RELATED"/>
    <property type="match status" value="1"/>
</dbReference>
<dbReference type="GO" id="GO:0016779">
    <property type="term" value="F:nucleotidyltransferase activity"/>
    <property type="evidence" value="ECO:0007669"/>
    <property type="project" value="InterPro"/>
</dbReference>
<evidence type="ECO:0000313" key="2">
    <source>
        <dbReference type="EMBL" id="AKV66015.1"/>
    </source>
</evidence>
<dbReference type="EMBL" id="CP011339">
    <property type="protein sequence ID" value="AKV66015.1"/>
    <property type="molecule type" value="Genomic_DNA"/>
</dbReference>
<dbReference type="PATRIC" id="fig|1638788.3.peg.813"/>
<keyword evidence="3" id="KW-1185">Reference proteome</keyword>
<organism evidence="2 3">
    <name type="scientific">Microcystis panniformis FACHB-1757</name>
    <dbReference type="NCBI Taxonomy" id="1638788"/>
    <lineage>
        <taxon>Bacteria</taxon>
        <taxon>Bacillati</taxon>
        <taxon>Cyanobacteriota</taxon>
        <taxon>Cyanophyceae</taxon>
        <taxon>Oscillatoriophycideae</taxon>
        <taxon>Chroococcales</taxon>
        <taxon>Microcystaceae</taxon>
        <taxon>Microcystis</taxon>
    </lineage>
</organism>
<dbReference type="InterPro" id="IPR002934">
    <property type="entry name" value="Polymerase_NTP_transf_dom"/>
</dbReference>
<protein>
    <recommendedName>
        <fullName evidence="1">Polymerase nucleotidyl transferase domain-containing protein</fullName>
    </recommendedName>
</protein>
<dbReference type="RefSeq" id="WP_052275615.1">
    <property type="nucleotide sequence ID" value="NZ_CP011339.1"/>
</dbReference>
<dbReference type="AlphaFoldDB" id="A0A0K1RW30"/>
<dbReference type="Gene3D" id="3.30.460.10">
    <property type="entry name" value="Beta Polymerase, domain 2"/>
    <property type="match status" value="1"/>
</dbReference>
<evidence type="ECO:0000313" key="3">
    <source>
        <dbReference type="Proteomes" id="UP000068167"/>
    </source>
</evidence>
<dbReference type="SUPFAM" id="SSF81301">
    <property type="entry name" value="Nucleotidyltransferase"/>
    <property type="match status" value="1"/>
</dbReference>
<dbReference type="KEGG" id="mpk:VL20_808"/>
<dbReference type="PANTHER" id="PTHR33933">
    <property type="entry name" value="NUCLEOTIDYLTRANSFERASE"/>
    <property type="match status" value="1"/>
</dbReference>
<dbReference type="CDD" id="cd05403">
    <property type="entry name" value="NT_KNTase_like"/>
    <property type="match status" value="1"/>
</dbReference>
<dbReference type="InterPro" id="IPR043519">
    <property type="entry name" value="NT_sf"/>
</dbReference>
<accession>A0A0K1RW30</accession>
<dbReference type="Pfam" id="PF01909">
    <property type="entry name" value="NTP_transf_2"/>
    <property type="match status" value="1"/>
</dbReference>
<proteinExistence type="predicted"/>
<reference evidence="2 3" key="1">
    <citation type="journal article" date="2016" name="Stand. Genomic Sci.">
        <title>Complete genome sequence and genomic characterization of Microcystis panniformis FACHB 1757 by third-generation sequencing.</title>
        <authorList>
            <person name="Zhang J.Y."/>
            <person name="Guan R."/>
            <person name="Zhang H.J."/>
            <person name="Li H."/>
            <person name="Xiao P."/>
            <person name="Yu G.L."/>
            <person name="Du L."/>
            <person name="Cao D.M."/>
            <person name="Zhu B.C."/>
            <person name="Li R.H."/>
            <person name="Lu Z.H."/>
        </authorList>
    </citation>
    <scope>NUCLEOTIDE SEQUENCE [LARGE SCALE GENOMIC DNA]</scope>
    <source>
        <strain evidence="2 3">FACHB-1757</strain>
    </source>
</reference>
<gene>
    <name evidence="2" type="ORF">VL20_808</name>
</gene>
<dbReference type="Proteomes" id="UP000068167">
    <property type="component" value="Chromosome"/>
</dbReference>
<evidence type="ECO:0000259" key="1">
    <source>
        <dbReference type="Pfam" id="PF01909"/>
    </source>
</evidence>
<feature type="domain" description="Polymerase nucleotidyl transferase" evidence="1">
    <location>
        <begin position="15"/>
        <end position="99"/>
    </location>
</feature>
<dbReference type="InterPro" id="IPR052548">
    <property type="entry name" value="Type_VII_TA_antitoxin"/>
</dbReference>
<sequence length="111" mass="12524">MTLTIVNDTLKTILARLKRELKNHYGDRLKQLIMFGSQARGDAHPDSDIDVLVVLKGEVNASEEIEKTGSIIASLSLEKDSVISCIFMDEYRFIHRSGPLLRNIRKEGIIL</sequence>